<dbReference type="PANTHER" id="PTHR32170:SF3">
    <property type="entry name" value="PROTEASOME ACTIVATOR COMPLEX SUBUNIT 4"/>
    <property type="match status" value="1"/>
</dbReference>
<dbReference type="PANTHER" id="PTHR32170">
    <property type="entry name" value="PROTEASOME ACTIVATOR COMPLEX SUBUNIT 4"/>
    <property type="match status" value="1"/>
</dbReference>
<reference evidence="1 2" key="1">
    <citation type="journal article" date="2023" name="Plants (Basel)">
        <title>Bridging the Gap: Combining Genomics and Transcriptomics Approaches to Understand Stylosanthes scabra, an Orphan Legume from the Brazilian Caatinga.</title>
        <authorList>
            <person name="Ferreira-Neto J.R.C."/>
            <person name="da Silva M.D."/>
            <person name="Binneck E."/>
            <person name="de Melo N.F."/>
            <person name="da Silva R.H."/>
            <person name="de Melo A.L.T.M."/>
            <person name="Pandolfi V."/>
            <person name="Bustamante F.O."/>
            <person name="Brasileiro-Vidal A.C."/>
            <person name="Benko-Iseppon A.M."/>
        </authorList>
    </citation>
    <scope>NUCLEOTIDE SEQUENCE [LARGE SCALE GENOMIC DNA]</scope>
    <source>
        <tissue evidence="1">Leaves</tissue>
    </source>
</reference>
<sequence length="98" mass="11015">MTDDSDHKFLIAGATGCAIGSTALREKTAEIVHAACKYTWKLESAAIVEPPVNFIVSSRSKGKKRPRWALINKVFMHNTWRSSQETYHLYRTSGNFSP</sequence>
<proteinExistence type="predicted"/>
<dbReference type="Proteomes" id="UP001341840">
    <property type="component" value="Unassembled WGS sequence"/>
</dbReference>
<gene>
    <name evidence="1" type="ORF">PIB30_012276</name>
</gene>
<protein>
    <submittedName>
        <fullName evidence="1">Uncharacterized protein</fullName>
    </submittedName>
</protein>
<dbReference type="InterPro" id="IPR035309">
    <property type="entry name" value="PSME4"/>
</dbReference>
<keyword evidence="2" id="KW-1185">Reference proteome</keyword>
<comment type="caution">
    <text evidence="1">The sequence shown here is derived from an EMBL/GenBank/DDBJ whole genome shotgun (WGS) entry which is preliminary data.</text>
</comment>
<evidence type="ECO:0000313" key="1">
    <source>
        <dbReference type="EMBL" id="MED6192676.1"/>
    </source>
</evidence>
<name>A0ABU6X3E7_9FABA</name>
<accession>A0ABU6X3E7</accession>
<dbReference type="EMBL" id="JASCZI010211479">
    <property type="protein sequence ID" value="MED6192676.1"/>
    <property type="molecule type" value="Genomic_DNA"/>
</dbReference>
<evidence type="ECO:0000313" key="2">
    <source>
        <dbReference type="Proteomes" id="UP001341840"/>
    </source>
</evidence>
<organism evidence="1 2">
    <name type="scientific">Stylosanthes scabra</name>
    <dbReference type="NCBI Taxonomy" id="79078"/>
    <lineage>
        <taxon>Eukaryota</taxon>
        <taxon>Viridiplantae</taxon>
        <taxon>Streptophyta</taxon>
        <taxon>Embryophyta</taxon>
        <taxon>Tracheophyta</taxon>
        <taxon>Spermatophyta</taxon>
        <taxon>Magnoliopsida</taxon>
        <taxon>eudicotyledons</taxon>
        <taxon>Gunneridae</taxon>
        <taxon>Pentapetalae</taxon>
        <taxon>rosids</taxon>
        <taxon>fabids</taxon>
        <taxon>Fabales</taxon>
        <taxon>Fabaceae</taxon>
        <taxon>Papilionoideae</taxon>
        <taxon>50 kb inversion clade</taxon>
        <taxon>dalbergioids sensu lato</taxon>
        <taxon>Dalbergieae</taxon>
        <taxon>Pterocarpus clade</taxon>
        <taxon>Stylosanthes</taxon>
    </lineage>
</organism>